<sequence>MILIQKLVNQKLNTISPEELLKFAAQYKISITQDQSAKVAKLLKGKNINVFDEKEKKSLLESVSSITSPQTAQQVNKLLQQLGG</sequence>
<evidence type="ECO:0000313" key="2">
    <source>
        <dbReference type="Proteomes" id="UP000448867"/>
    </source>
</evidence>
<comment type="caution">
    <text evidence="1">The sequence shown here is derived from an EMBL/GenBank/DDBJ whole genome shotgun (WGS) entry which is preliminary data.</text>
</comment>
<protein>
    <submittedName>
        <fullName evidence="1">DUF2624 family protein</fullName>
    </submittedName>
</protein>
<reference evidence="1 2" key="1">
    <citation type="submission" date="2019-11" db="EMBL/GenBank/DDBJ databases">
        <title>Bacillus lacus genome.</title>
        <authorList>
            <person name="Allen C.J."/>
            <person name="Newman J.D."/>
        </authorList>
    </citation>
    <scope>NUCLEOTIDE SEQUENCE [LARGE SCALE GENOMIC DNA]</scope>
    <source>
        <strain evidence="1 2">KCTC 33946</strain>
    </source>
</reference>
<evidence type="ECO:0000313" key="1">
    <source>
        <dbReference type="EMBL" id="MRX71283.1"/>
    </source>
</evidence>
<accession>A0A7X2IWT9</accession>
<keyword evidence="2" id="KW-1185">Reference proteome</keyword>
<dbReference type="Pfam" id="PF11116">
    <property type="entry name" value="DUF2624"/>
    <property type="match status" value="1"/>
</dbReference>
<dbReference type="AlphaFoldDB" id="A0A7X2IWT9"/>
<dbReference type="InterPro" id="IPR020277">
    <property type="entry name" value="DUF2624"/>
</dbReference>
<dbReference type="OrthoDB" id="2969575at2"/>
<dbReference type="Proteomes" id="UP000448867">
    <property type="component" value="Unassembled WGS sequence"/>
</dbReference>
<proteinExistence type="predicted"/>
<organism evidence="1 2">
    <name type="scientific">Metabacillus lacus</name>
    <dbReference type="NCBI Taxonomy" id="1983721"/>
    <lineage>
        <taxon>Bacteria</taxon>
        <taxon>Bacillati</taxon>
        <taxon>Bacillota</taxon>
        <taxon>Bacilli</taxon>
        <taxon>Bacillales</taxon>
        <taxon>Bacillaceae</taxon>
        <taxon>Metabacillus</taxon>
    </lineage>
</organism>
<gene>
    <name evidence="1" type="ORF">GJU40_03740</name>
</gene>
<name>A0A7X2IWT9_9BACI</name>
<dbReference type="RefSeq" id="WP_154306426.1">
    <property type="nucleotide sequence ID" value="NZ_WKKI01000004.1"/>
</dbReference>
<dbReference type="EMBL" id="WKKI01000004">
    <property type="protein sequence ID" value="MRX71283.1"/>
    <property type="molecule type" value="Genomic_DNA"/>
</dbReference>